<evidence type="ECO:0000313" key="1">
    <source>
        <dbReference type="EMBL" id="OUM46821.1"/>
    </source>
</evidence>
<organism evidence="1 2">
    <name type="scientific">Bacillus pseudomycoides</name>
    <dbReference type="NCBI Taxonomy" id="64104"/>
    <lineage>
        <taxon>Bacteria</taxon>
        <taxon>Bacillati</taxon>
        <taxon>Bacillota</taxon>
        <taxon>Bacilli</taxon>
        <taxon>Bacillales</taxon>
        <taxon>Bacillaceae</taxon>
        <taxon>Bacillus</taxon>
        <taxon>Bacillus cereus group</taxon>
    </lineage>
</organism>
<comment type="caution">
    <text evidence="1">The sequence shown here is derived from an EMBL/GenBank/DDBJ whole genome shotgun (WGS) entry which is preliminary data.</text>
</comment>
<accession>A0A1Y3MD69</accession>
<name>A0A1Y3MD69_9BACI</name>
<proteinExistence type="predicted"/>
<dbReference type="Proteomes" id="UP000195321">
    <property type="component" value="Unassembled WGS sequence"/>
</dbReference>
<evidence type="ECO:0000313" key="2">
    <source>
        <dbReference type="Proteomes" id="UP000195321"/>
    </source>
</evidence>
<reference evidence="1 2" key="1">
    <citation type="submission" date="2017-02" db="EMBL/GenBank/DDBJ databases">
        <title>Bacillus pseudomycoides isolate FSL K6-0042.</title>
        <authorList>
            <person name="Kovac J."/>
        </authorList>
    </citation>
    <scope>NUCLEOTIDE SEQUENCE [LARGE SCALE GENOMIC DNA]</scope>
    <source>
        <strain evidence="1 2">FSL K6-0042</strain>
    </source>
</reference>
<gene>
    <name evidence="1" type="ORF">BW425_21685</name>
</gene>
<sequence length="60" mass="7141">MKKKNISKTKKFLFYSLEKETFSLLNIINNLFFEGKEQYLLEAGDGVKILANLKHKWENF</sequence>
<protein>
    <submittedName>
        <fullName evidence="1">Uncharacterized protein</fullName>
    </submittedName>
</protein>
<dbReference type="EMBL" id="MWPX01000034">
    <property type="protein sequence ID" value="OUM46821.1"/>
    <property type="molecule type" value="Genomic_DNA"/>
</dbReference>
<dbReference type="AlphaFoldDB" id="A0A1Y3MD69"/>